<reference evidence="2" key="1">
    <citation type="journal article" date="2019" name="Int. J. Syst. Evol. Microbiol.">
        <title>The Global Catalogue of Microorganisms (GCM) 10K type strain sequencing project: providing services to taxonomists for standard genome sequencing and annotation.</title>
        <authorList>
            <consortium name="The Broad Institute Genomics Platform"/>
            <consortium name="The Broad Institute Genome Sequencing Center for Infectious Disease"/>
            <person name="Wu L."/>
            <person name="Ma J."/>
        </authorList>
    </citation>
    <scope>NUCLEOTIDE SEQUENCE [LARGE SCALE GENOMIC DNA]</scope>
    <source>
        <strain evidence="2">ZS-22-S1</strain>
    </source>
</reference>
<dbReference type="Proteomes" id="UP001595859">
    <property type="component" value="Unassembled WGS sequence"/>
</dbReference>
<dbReference type="RefSeq" id="WP_378058063.1">
    <property type="nucleotide sequence ID" value="NZ_JBHSIS010000009.1"/>
</dbReference>
<gene>
    <name evidence="1" type="ORF">ACFPCV_21575</name>
</gene>
<evidence type="ECO:0000313" key="2">
    <source>
        <dbReference type="Proteomes" id="UP001595859"/>
    </source>
</evidence>
<name>A0ABV9S645_9PSEU</name>
<sequence length="300" mass="30873">MPAPVYVSAIAHTLGTKVALTELDEPVVRERLDSLHEQGLRHCRVSTEPPAALAAASARATLRRAGDPAIDAVVYCTDTRPELGHSSDLWDFLQRVERPTSHGVVVGGSGCGNLGPGLTTAGGLVRAEDATVLLVTTDRVTDGTRYLANGETVLSDGSATCLVGPRPVGPSFAVRGLASSVRADLEATGRMSVARVSARAIGATARKAAAPGSVPDRGPFLTGNYGHTPRAFLAMSAGIAPERVHCAGLADVGHCFSADVLIGLAALLEDDGVAPGEPVVLLTASPRSWSVAVVERVDGH</sequence>
<dbReference type="SUPFAM" id="SSF53901">
    <property type="entry name" value="Thiolase-like"/>
    <property type="match status" value="2"/>
</dbReference>
<dbReference type="EMBL" id="JBHSIS010000009">
    <property type="protein sequence ID" value="MFC4856101.1"/>
    <property type="molecule type" value="Genomic_DNA"/>
</dbReference>
<organism evidence="1 2">
    <name type="scientific">Actinophytocola glycyrrhizae</name>
    <dbReference type="NCBI Taxonomy" id="2044873"/>
    <lineage>
        <taxon>Bacteria</taxon>
        <taxon>Bacillati</taxon>
        <taxon>Actinomycetota</taxon>
        <taxon>Actinomycetes</taxon>
        <taxon>Pseudonocardiales</taxon>
        <taxon>Pseudonocardiaceae</taxon>
    </lineage>
</organism>
<evidence type="ECO:0008006" key="3">
    <source>
        <dbReference type="Google" id="ProtNLM"/>
    </source>
</evidence>
<evidence type="ECO:0000313" key="1">
    <source>
        <dbReference type="EMBL" id="MFC4856101.1"/>
    </source>
</evidence>
<dbReference type="Gene3D" id="3.40.47.10">
    <property type="match status" value="2"/>
</dbReference>
<dbReference type="InterPro" id="IPR016039">
    <property type="entry name" value="Thiolase-like"/>
</dbReference>
<accession>A0ABV9S645</accession>
<keyword evidence="2" id="KW-1185">Reference proteome</keyword>
<proteinExistence type="predicted"/>
<protein>
    <recommendedName>
        <fullName evidence="3">3-oxoacyl-[acyl-carrier-protein] synthase-3</fullName>
    </recommendedName>
</protein>
<comment type="caution">
    <text evidence="1">The sequence shown here is derived from an EMBL/GenBank/DDBJ whole genome shotgun (WGS) entry which is preliminary data.</text>
</comment>